<feature type="region of interest" description="Disordered" evidence="1">
    <location>
        <begin position="228"/>
        <end position="274"/>
    </location>
</feature>
<keyword evidence="2" id="KW-0472">Membrane</keyword>
<sequence>MKTKLVPPGRILARTAILLFLVSLCAIALGVVTHHFVSESPWLLVGSVVGAAAVCTLAFWELCRLYLLRPMGVRMDAAEEILERAGLMQEAMRPALSMLAEGLIRQDAILEEVSAELVARRGHDHGSNYTSAKGGLSPRSRRLMATLKDLRRDAASRAQIASTLMAANESIGLRHSELHRAIRALRRIMRGASRDAVHAVEADEAFVAGAADETVSLGDLAGMTFGGYPESGVPGDEPGKPAGGGHSWPVDPVKPLMPDFKLPRHQDRGRFGPN</sequence>
<accession>A0A1J5TI79</accession>
<feature type="transmembrane region" description="Helical" evidence="2">
    <location>
        <begin position="12"/>
        <end position="36"/>
    </location>
</feature>
<keyword evidence="2" id="KW-0812">Transmembrane</keyword>
<evidence type="ECO:0000256" key="1">
    <source>
        <dbReference type="SAM" id="MobiDB-lite"/>
    </source>
</evidence>
<keyword evidence="2" id="KW-1133">Transmembrane helix</keyword>
<proteinExistence type="predicted"/>
<protein>
    <submittedName>
        <fullName evidence="3">Uncharacterized protein</fullName>
    </submittedName>
</protein>
<organism evidence="3">
    <name type="scientific">mine drainage metagenome</name>
    <dbReference type="NCBI Taxonomy" id="410659"/>
    <lineage>
        <taxon>unclassified sequences</taxon>
        <taxon>metagenomes</taxon>
        <taxon>ecological metagenomes</taxon>
    </lineage>
</organism>
<feature type="transmembrane region" description="Helical" evidence="2">
    <location>
        <begin position="42"/>
        <end position="67"/>
    </location>
</feature>
<gene>
    <name evidence="3" type="ORF">GALL_52170</name>
</gene>
<feature type="compositionally biased region" description="Basic and acidic residues" evidence="1">
    <location>
        <begin position="261"/>
        <end position="274"/>
    </location>
</feature>
<dbReference type="AlphaFoldDB" id="A0A1J5TI79"/>
<reference evidence="3" key="1">
    <citation type="submission" date="2016-10" db="EMBL/GenBank/DDBJ databases">
        <title>Sequence of Gallionella enrichment culture.</title>
        <authorList>
            <person name="Poehlein A."/>
            <person name="Muehling M."/>
            <person name="Daniel R."/>
        </authorList>
    </citation>
    <scope>NUCLEOTIDE SEQUENCE</scope>
</reference>
<name>A0A1J5TI79_9ZZZZ</name>
<dbReference type="EMBL" id="MLJW01000014">
    <property type="protein sequence ID" value="OIR13404.1"/>
    <property type="molecule type" value="Genomic_DNA"/>
</dbReference>
<evidence type="ECO:0000313" key="3">
    <source>
        <dbReference type="EMBL" id="OIR13404.1"/>
    </source>
</evidence>
<comment type="caution">
    <text evidence="3">The sequence shown here is derived from an EMBL/GenBank/DDBJ whole genome shotgun (WGS) entry which is preliminary data.</text>
</comment>
<evidence type="ECO:0000256" key="2">
    <source>
        <dbReference type="SAM" id="Phobius"/>
    </source>
</evidence>